<evidence type="ECO:0000313" key="3">
    <source>
        <dbReference type="Proteomes" id="UP000198716"/>
    </source>
</evidence>
<evidence type="ECO:0000313" key="2">
    <source>
        <dbReference type="EMBL" id="SFE28721.1"/>
    </source>
</evidence>
<reference evidence="3" key="1">
    <citation type="submission" date="2016-10" db="EMBL/GenBank/DDBJ databases">
        <authorList>
            <person name="Varghese N."/>
            <person name="Submissions S."/>
        </authorList>
    </citation>
    <scope>NUCLEOTIDE SEQUENCE [LARGE SCALE GENOMIC DNA]</scope>
    <source>
        <strain evidence="3">DSM 45004</strain>
    </source>
</reference>
<gene>
    <name evidence="2" type="ORF">SAMN04487819_110156</name>
</gene>
<evidence type="ECO:0000256" key="1">
    <source>
        <dbReference type="SAM" id="SignalP"/>
    </source>
</evidence>
<dbReference type="EMBL" id="FOMZ01000010">
    <property type="protein sequence ID" value="SFE28721.1"/>
    <property type="molecule type" value="Genomic_DNA"/>
</dbReference>
<keyword evidence="3" id="KW-1185">Reference proteome</keyword>
<accession>A0A1I1ZAD6</accession>
<feature type="signal peptide" evidence="1">
    <location>
        <begin position="1"/>
        <end position="28"/>
    </location>
</feature>
<dbReference type="Pfam" id="PF03995">
    <property type="entry name" value="Inhibitor_I36"/>
    <property type="match status" value="1"/>
</dbReference>
<name>A0A1I1ZAD6_9ACTN</name>
<organism evidence="2 3">
    <name type="scientific">Actinopolyspora alba</name>
    <dbReference type="NCBI Taxonomy" id="673379"/>
    <lineage>
        <taxon>Bacteria</taxon>
        <taxon>Bacillati</taxon>
        <taxon>Actinomycetota</taxon>
        <taxon>Actinomycetes</taxon>
        <taxon>Actinopolysporales</taxon>
        <taxon>Actinopolysporaceae</taxon>
        <taxon>Actinopolyspora</taxon>
        <taxon>Actinopolyspora alba group</taxon>
    </lineage>
</organism>
<dbReference type="Proteomes" id="UP000198716">
    <property type="component" value="Unassembled WGS sequence"/>
</dbReference>
<proteinExistence type="predicted"/>
<keyword evidence="1" id="KW-0732">Signal</keyword>
<feature type="chain" id="PRO_5011537949" evidence="1">
    <location>
        <begin position="29"/>
        <end position="135"/>
    </location>
</feature>
<protein>
    <submittedName>
        <fullName evidence="2">Peptidase inhibitor family I36</fullName>
    </submittedName>
</protein>
<sequence>MLRNLVKFSVTALMTVGALFGSALTASAATSVTAEESSVTAGASDCPQYYVCLWVDADYSEAMYKVPGWEDNQWHRLPNWINNKASSYYNNTEGPVTFGAGEGAAWTVAAGKAESDLWAVFGSWNDSITDVKPLV</sequence>
<dbReference type="AlphaFoldDB" id="A0A1I1ZAD6"/>